<accession>A0A177FI48</accession>
<feature type="compositionally biased region" description="Polar residues" evidence="1">
    <location>
        <begin position="251"/>
        <end position="268"/>
    </location>
</feature>
<dbReference type="Proteomes" id="UP000077002">
    <property type="component" value="Unassembled WGS sequence"/>
</dbReference>
<feature type="compositionally biased region" description="Polar residues" evidence="1">
    <location>
        <begin position="466"/>
        <end position="475"/>
    </location>
</feature>
<dbReference type="RefSeq" id="XP_022515064.1">
    <property type="nucleotide sequence ID" value="XM_022652708.1"/>
</dbReference>
<feature type="compositionally biased region" description="Polar residues" evidence="1">
    <location>
        <begin position="776"/>
        <end position="787"/>
    </location>
</feature>
<feature type="region of interest" description="Disordered" evidence="1">
    <location>
        <begin position="466"/>
        <end position="629"/>
    </location>
</feature>
<feature type="compositionally biased region" description="Polar residues" evidence="1">
    <location>
        <begin position="363"/>
        <end position="378"/>
    </location>
</feature>
<feature type="compositionally biased region" description="Polar residues" evidence="1">
    <location>
        <begin position="891"/>
        <end position="907"/>
    </location>
</feature>
<feature type="region of interest" description="Disordered" evidence="1">
    <location>
        <begin position="346"/>
        <end position="378"/>
    </location>
</feature>
<comment type="caution">
    <text evidence="2">The sequence shown here is derived from an EMBL/GenBank/DDBJ whole genome shotgun (WGS) entry which is preliminary data.</text>
</comment>
<protein>
    <submittedName>
        <fullName evidence="2">Uncharacterized protein</fullName>
    </submittedName>
</protein>
<dbReference type="AlphaFoldDB" id="A0A177FI48"/>
<feature type="compositionally biased region" description="Basic and acidic residues" evidence="1">
    <location>
        <begin position="822"/>
        <end position="865"/>
    </location>
</feature>
<name>A0A177FI48_9EURO</name>
<proteinExistence type="predicted"/>
<evidence type="ECO:0000313" key="2">
    <source>
        <dbReference type="EMBL" id="OAG43112.1"/>
    </source>
</evidence>
<reference evidence="2 3" key="1">
    <citation type="submission" date="2016-03" db="EMBL/GenBank/DDBJ databases">
        <title>Draft genome sequence of the Fonsecaea monophora CBS 269.37.</title>
        <authorList>
            <person name="Bombassaro A."/>
            <person name="Vinicius W.A."/>
            <person name="De Hoog S."/>
            <person name="Sun J."/>
            <person name="Souza E.M."/>
            <person name="Raittz R.T."/>
            <person name="Costa F."/>
            <person name="Leao A.C."/>
            <person name="Tadra-Sfeir M.Z."/>
            <person name="Baura V."/>
            <person name="Balsanelli E."/>
            <person name="Pedrosa F.O."/>
            <person name="Moreno L.F."/>
            <person name="Steffens M.B."/>
            <person name="Xi L."/>
            <person name="Bocca A.L."/>
            <person name="Felipe M.S."/>
            <person name="Teixeira M."/>
            <person name="Telles Filho F.Q."/>
            <person name="Azevedo C.M."/>
            <person name="Gomes R."/>
            <person name="Vicente V.A."/>
        </authorList>
    </citation>
    <scope>NUCLEOTIDE SEQUENCE [LARGE SCALE GENOMIC DNA]</scope>
    <source>
        <strain evidence="2 3">CBS 269.37</strain>
    </source>
</reference>
<dbReference type="GeneID" id="34597905"/>
<evidence type="ECO:0000256" key="1">
    <source>
        <dbReference type="SAM" id="MobiDB-lite"/>
    </source>
</evidence>
<gene>
    <name evidence="2" type="ORF">AYO21_02731</name>
</gene>
<organism evidence="2 3">
    <name type="scientific">Fonsecaea monophora</name>
    <dbReference type="NCBI Taxonomy" id="254056"/>
    <lineage>
        <taxon>Eukaryota</taxon>
        <taxon>Fungi</taxon>
        <taxon>Dikarya</taxon>
        <taxon>Ascomycota</taxon>
        <taxon>Pezizomycotina</taxon>
        <taxon>Eurotiomycetes</taxon>
        <taxon>Chaetothyriomycetidae</taxon>
        <taxon>Chaetothyriales</taxon>
        <taxon>Herpotrichiellaceae</taxon>
        <taxon>Fonsecaea</taxon>
    </lineage>
</organism>
<dbReference type="OrthoDB" id="3538943at2759"/>
<feature type="region of interest" description="Disordered" evidence="1">
    <location>
        <begin position="1135"/>
        <end position="1165"/>
    </location>
</feature>
<keyword evidence="3" id="KW-1185">Reference proteome</keyword>
<feature type="region of interest" description="Disordered" evidence="1">
    <location>
        <begin position="730"/>
        <end position="927"/>
    </location>
</feature>
<evidence type="ECO:0000313" key="3">
    <source>
        <dbReference type="Proteomes" id="UP000077002"/>
    </source>
</evidence>
<dbReference type="EMBL" id="LVKK01000012">
    <property type="protein sequence ID" value="OAG43112.1"/>
    <property type="molecule type" value="Genomic_DNA"/>
</dbReference>
<sequence>MEPHEPWLADFIKSSLDAWFGELEGCRTTDYQFHKIDDKLKASYRATCSRTVYLLKLPKLGTIEPCGEISDGIHKIEAIFTKGTAVEIKQSDAQQGTLLHLTNPVLRVTPHVNPPKPLLEIAAYRIVNEKDQREQDHSSGCAVTEDKDVRERISRYWAVKEQNRAPLTPASRGSPDSFKSQIDFNTQVHHVDRKPGGDPEEDVAHQSFCTQVPNAFTYWDRTTQIESTSSNENGPATRCDEKQSVPPPLSRQGSIGSLYGSPSKQAQRSAPGGDRTFAMGKSITPPHESPLALPTTDDPGTELATRALSRSTNPNSPGLQVIPVLTTNYDKSSPVEMSELGGNILGSSRQSADQNHEEIPKLSTKSSPVRPNVVSSTEQPLGHFNRWQKEAQAGRYVPRRIQQIPRQQAQLLASLLESGDCWQPPLVGRPQRPGGVPLDLLVQLSDAADNRASDLGSSLEIAAPDISTQGVSAAQDSRDEDLKSGTPSEGNVSDSEEFADWSQSPPTQLRRGTRLPPNSPPLDLTRQKQRPHLAGNPIEGSPLSSGQEPLSNNPADREQGREAQSLSYEHSPGSLEANSHQSVSSRPSAAEVPQSAQLPQADPSDKSSSQEGIPPKVVGIRGSSKSDGIQVARTPYGGKGPYFPRLVGAQDDLTIQKTKINDGYPASTFVPGTYDEPSLGEIAAVAVMKPGIEALPADEGSNPTAGSAQNSLIAAYCAPQVFQATGIDHTHSRKTPIPARNVSAEDALSASTSSQRVVHSRLVSVGGQDRAAENGFQPSISSDNDGNPPSPAVSASRESISPVSAKRKRTDSKGRNAPVKKLRQEQEAADSDLKNGEIVEKASEDHRQRRGQIDRLENSLRRPASEPRMTAGCDSETLASEQAKQHRLVTLRSTGEPQLLTSRSPRSSRIDTDSPASLVGPAPGHRLQDQQLDSTTLALRRTSTPITRQSAYSGVDEENKSTGADSLFVRYRTAYPDYAGSVDDFLNSFCFVKEIWVRMPWPKAIHQSHLDDAVFHHFHSYQPYTRTAGTLAEGFVEFFHGIEDPSHHQRIIRPWMLEKVPGRGGTPTRSIVGEPSIHERGHLFPTAPVLPTKTANLLLAMSELTAVQQGQFQHVARGEEEAVGNCMESIERWREDAARTASPELGTPDVDRSLSRRTTPNRESLDPATIASIPTVSAKPQEHREVSTGLFVKPPKPVIEVTAGSVKAVSRRSSSLRTKKRTSMRDFWRGTGTAFTQFEQQYARSTTKKTVRAFSETLGSSFGGGKKSR</sequence>
<feature type="compositionally biased region" description="Polar residues" evidence="1">
    <location>
        <begin position="576"/>
        <end position="587"/>
    </location>
</feature>
<feature type="compositionally biased region" description="Polar residues" evidence="1">
    <location>
        <begin position="542"/>
        <end position="554"/>
    </location>
</feature>
<feature type="region of interest" description="Disordered" evidence="1">
    <location>
        <begin position="226"/>
        <end position="302"/>
    </location>
</feature>